<dbReference type="PANTHER" id="PTHR37318">
    <property type="entry name" value="BSL7504 PROTEIN"/>
    <property type="match status" value="1"/>
</dbReference>
<dbReference type="Pfam" id="PF13601">
    <property type="entry name" value="HTH_34"/>
    <property type="match status" value="1"/>
</dbReference>
<name>A0A1D8D7K0_CHLLM</name>
<keyword evidence="3" id="KW-1185">Reference proteome</keyword>
<dbReference type="InterPro" id="IPR036390">
    <property type="entry name" value="WH_DNA-bd_sf"/>
</dbReference>
<proteinExistence type="predicted"/>
<dbReference type="Proteomes" id="UP000095185">
    <property type="component" value="Chromosome"/>
</dbReference>
<dbReference type="STRING" id="274537.BIU88_05170"/>
<protein>
    <submittedName>
        <fullName evidence="2">Transcriptional regulator</fullName>
    </submittedName>
</protein>
<sequence length="115" mass="13245">MTLEPTKNKKDYDHQRLDKVIHARIRFAALAYLLSETEASFVDIRDSIRVTDGNLSIHLRKLEAAGYVECIKSFESRKPLSNYRVTEKGREAFARYLSNMEKFCDDMPGLQAETA</sequence>
<accession>A0A1D8D7K0</accession>
<dbReference type="SUPFAM" id="SSF46785">
    <property type="entry name" value="Winged helix' DNA-binding domain"/>
    <property type="match status" value="1"/>
</dbReference>
<evidence type="ECO:0000313" key="2">
    <source>
        <dbReference type="EMBL" id="AOS83589.1"/>
    </source>
</evidence>
<dbReference type="InterPro" id="IPR027395">
    <property type="entry name" value="WH_DNA-bd_dom"/>
</dbReference>
<evidence type="ECO:0000259" key="1">
    <source>
        <dbReference type="Pfam" id="PF13601"/>
    </source>
</evidence>
<dbReference type="Gene3D" id="1.10.10.10">
    <property type="entry name" value="Winged helix-like DNA-binding domain superfamily/Winged helix DNA-binding domain"/>
    <property type="match status" value="1"/>
</dbReference>
<dbReference type="CDD" id="cd00090">
    <property type="entry name" value="HTH_ARSR"/>
    <property type="match status" value="1"/>
</dbReference>
<dbReference type="OrthoDB" id="9800369at2"/>
<dbReference type="RefSeq" id="WP_069809305.1">
    <property type="nucleotide sequence ID" value="NZ_CP017305.1"/>
</dbReference>
<evidence type="ECO:0000313" key="3">
    <source>
        <dbReference type="Proteomes" id="UP000095185"/>
    </source>
</evidence>
<dbReference type="GO" id="GO:0006355">
    <property type="term" value="P:regulation of DNA-templated transcription"/>
    <property type="evidence" value="ECO:0007669"/>
    <property type="project" value="UniProtKB-ARBA"/>
</dbReference>
<organism evidence="2 3">
    <name type="scientific">Chlorobaculum limnaeum</name>
    <dbReference type="NCBI Taxonomy" id="274537"/>
    <lineage>
        <taxon>Bacteria</taxon>
        <taxon>Pseudomonadati</taxon>
        <taxon>Chlorobiota</taxon>
        <taxon>Chlorobiia</taxon>
        <taxon>Chlorobiales</taxon>
        <taxon>Chlorobiaceae</taxon>
        <taxon>Chlorobaculum</taxon>
    </lineage>
</organism>
<gene>
    <name evidence="2" type="ORF">BIU88_05170</name>
</gene>
<feature type="domain" description="Winged helix DNA-binding" evidence="1">
    <location>
        <begin position="25"/>
        <end position="104"/>
    </location>
</feature>
<reference evidence="2" key="1">
    <citation type="submission" date="2016-09" db="EMBL/GenBank/DDBJ databases">
        <title>Genome sequence of Chlorobaculum limnaeum.</title>
        <authorList>
            <person name="Liu Z."/>
            <person name="Tank M."/>
            <person name="Bryant D.A."/>
        </authorList>
    </citation>
    <scope>NUCLEOTIDE SEQUENCE [LARGE SCALE GENOMIC DNA]</scope>
    <source>
        <strain evidence="2">DSM 1677</strain>
    </source>
</reference>
<dbReference type="InterPro" id="IPR036388">
    <property type="entry name" value="WH-like_DNA-bd_sf"/>
</dbReference>
<dbReference type="EMBL" id="CP017305">
    <property type="protein sequence ID" value="AOS83589.1"/>
    <property type="molecule type" value="Genomic_DNA"/>
</dbReference>
<dbReference type="KEGG" id="clz:BIU88_05170"/>
<dbReference type="AlphaFoldDB" id="A0A1D8D7K0"/>
<dbReference type="InterPro" id="IPR011991">
    <property type="entry name" value="ArsR-like_HTH"/>
</dbReference>
<dbReference type="PANTHER" id="PTHR37318:SF1">
    <property type="entry name" value="BSL7504 PROTEIN"/>
    <property type="match status" value="1"/>
</dbReference>